<keyword evidence="4" id="KW-0067">ATP-binding</keyword>
<feature type="region of interest" description="Disordered" evidence="5">
    <location>
        <begin position="418"/>
        <end position="490"/>
    </location>
</feature>
<sequence length="490" mass="51995">MDLRGGRYEILHLIASGGMATVYLGRARGMGGFERLVAVKTMHAHLADEPEFVAMFLDEARLAAQIRHPNVVGTIDVQQDERGVFIVMEYIEGASLQQLLRSLHKQGNTLPLEIALRVFLDMLAGLHAAHELTDAQGKPLHLVHRDVSPQNVLIGVDGVARITDFGVARAEARISTTHGSQLKGKIGYMSPEQAGRLPVDRRTDVYAAAVLLWELMALQRLIRGDSEAEMLAKVVASETPSPRSVNPDVPEALDAVCMRALEKNPDDRYPTAADFAEALDEAARSMGMKIATPRAVASFVRAHGVHTPPVDLRAKSNAEGQAAQVPTRIENPVSGRASAASFPDRMSSPDRKSSESASAVIVPPDETRGKRMRTAPLVMASVAAVALAGGAFWMLRAPRTNEGAPVVLSQPVPSVDPPTIAPTPSMVLAPAPPPSASAAPTPPAMESARAAPSASNTGKATATTKRDPNAPPTATARPSSGGPMYRPSEL</sequence>
<protein>
    <submittedName>
        <fullName evidence="7">Serine/threonine protein kinase</fullName>
    </submittedName>
</protein>
<dbReference type="Gene3D" id="3.30.200.20">
    <property type="entry name" value="Phosphorylase Kinase, domain 1"/>
    <property type="match status" value="1"/>
</dbReference>
<evidence type="ECO:0000256" key="1">
    <source>
        <dbReference type="ARBA" id="ARBA00022679"/>
    </source>
</evidence>
<reference evidence="7 8" key="1">
    <citation type="submission" date="2019-04" db="EMBL/GenBank/DDBJ databases">
        <authorList>
            <person name="Li Y."/>
            <person name="Wang J."/>
        </authorList>
    </citation>
    <scope>NUCLEOTIDE SEQUENCE [LARGE SCALE GENOMIC DNA]</scope>
    <source>
        <strain evidence="7 8">DSM 14668</strain>
    </source>
</reference>
<dbReference type="Pfam" id="PF00069">
    <property type="entry name" value="Pkinase"/>
    <property type="match status" value="1"/>
</dbReference>
<dbReference type="GO" id="GO:0005524">
    <property type="term" value="F:ATP binding"/>
    <property type="evidence" value="ECO:0007669"/>
    <property type="project" value="UniProtKB-KW"/>
</dbReference>
<evidence type="ECO:0000256" key="2">
    <source>
        <dbReference type="ARBA" id="ARBA00022741"/>
    </source>
</evidence>
<dbReference type="Gene3D" id="1.10.510.10">
    <property type="entry name" value="Transferase(Phosphotransferase) domain 1"/>
    <property type="match status" value="1"/>
</dbReference>
<dbReference type="CDD" id="cd14014">
    <property type="entry name" value="STKc_PknB_like"/>
    <property type="match status" value="1"/>
</dbReference>
<evidence type="ECO:0000256" key="3">
    <source>
        <dbReference type="ARBA" id="ARBA00022777"/>
    </source>
</evidence>
<dbReference type="Proteomes" id="UP000309215">
    <property type="component" value="Unassembled WGS sequence"/>
</dbReference>
<dbReference type="SUPFAM" id="SSF56112">
    <property type="entry name" value="Protein kinase-like (PK-like)"/>
    <property type="match status" value="1"/>
</dbReference>
<dbReference type="InterPro" id="IPR000719">
    <property type="entry name" value="Prot_kinase_dom"/>
</dbReference>
<feature type="region of interest" description="Disordered" evidence="5">
    <location>
        <begin position="310"/>
        <end position="359"/>
    </location>
</feature>
<accession>A0A4U1JCT8</accession>
<feature type="compositionally biased region" description="Pro residues" evidence="5">
    <location>
        <begin position="430"/>
        <end position="443"/>
    </location>
</feature>
<feature type="compositionally biased region" description="Polar residues" evidence="5">
    <location>
        <begin position="453"/>
        <end position="463"/>
    </location>
</feature>
<evidence type="ECO:0000259" key="6">
    <source>
        <dbReference type="PROSITE" id="PS50011"/>
    </source>
</evidence>
<dbReference type="GO" id="GO:0004674">
    <property type="term" value="F:protein serine/threonine kinase activity"/>
    <property type="evidence" value="ECO:0007669"/>
    <property type="project" value="UniProtKB-KW"/>
</dbReference>
<dbReference type="PANTHER" id="PTHR43289:SF6">
    <property type="entry name" value="SERINE_THREONINE-PROTEIN KINASE NEKL-3"/>
    <property type="match status" value="1"/>
</dbReference>
<comment type="caution">
    <text evidence="7">The sequence shown here is derived from an EMBL/GenBank/DDBJ whole genome shotgun (WGS) entry which is preliminary data.</text>
</comment>
<keyword evidence="7" id="KW-0723">Serine/threonine-protein kinase</keyword>
<dbReference type="RefSeq" id="WP_136930036.1">
    <property type="nucleotide sequence ID" value="NZ_SSMQ01000015.1"/>
</dbReference>
<evidence type="ECO:0000313" key="7">
    <source>
        <dbReference type="EMBL" id="TKD07949.1"/>
    </source>
</evidence>
<gene>
    <name evidence="7" type="ORF">E8A74_16845</name>
</gene>
<keyword evidence="1" id="KW-0808">Transferase</keyword>
<name>A0A4U1JCT8_9BACT</name>
<dbReference type="InterPro" id="IPR011009">
    <property type="entry name" value="Kinase-like_dom_sf"/>
</dbReference>
<dbReference type="EMBL" id="SSMQ01000015">
    <property type="protein sequence ID" value="TKD07949.1"/>
    <property type="molecule type" value="Genomic_DNA"/>
</dbReference>
<dbReference type="InterPro" id="IPR008266">
    <property type="entry name" value="Tyr_kinase_AS"/>
</dbReference>
<evidence type="ECO:0000313" key="8">
    <source>
        <dbReference type="Proteomes" id="UP000309215"/>
    </source>
</evidence>
<proteinExistence type="predicted"/>
<dbReference type="PROSITE" id="PS50011">
    <property type="entry name" value="PROTEIN_KINASE_DOM"/>
    <property type="match status" value="1"/>
</dbReference>
<keyword evidence="2" id="KW-0547">Nucleotide-binding</keyword>
<keyword evidence="3 7" id="KW-0418">Kinase</keyword>
<feature type="domain" description="Protein kinase" evidence="6">
    <location>
        <begin position="8"/>
        <end position="283"/>
    </location>
</feature>
<dbReference type="PANTHER" id="PTHR43289">
    <property type="entry name" value="MITOGEN-ACTIVATED PROTEIN KINASE KINASE KINASE 20-RELATED"/>
    <property type="match status" value="1"/>
</dbReference>
<evidence type="ECO:0000256" key="4">
    <source>
        <dbReference type="ARBA" id="ARBA00022840"/>
    </source>
</evidence>
<organism evidence="7 8">
    <name type="scientific">Polyangium fumosum</name>
    <dbReference type="NCBI Taxonomy" id="889272"/>
    <lineage>
        <taxon>Bacteria</taxon>
        <taxon>Pseudomonadati</taxon>
        <taxon>Myxococcota</taxon>
        <taxon>Polyangia</taxon>
        <taxon>Polyangiales</taxon>
        <taxon>Polyangiaceae</taxon>
        <taxon>Polyangium</taxon>
    </lineage>
</organism>
<dbReference type="OrthoDB" id="5511166at2"/>
<keyword evidence="8" id="KW-1185">Reference proteome</keyword>
<evidence type="ECO:0000256" key="5">
    <source>
        <dbReference type="SAM" id="MobiDB-lite"/>
    </source>
</evidence>
<dbReference type="AlphaFoldDB" id="A0A4U1JCT8"/>
<dbReference type="PROSITE" id="PS00109">
    <property type="entry name" value="PROTEIN_KINASE_TYR"/>
    <property type="match status" value="1"/>
</dbReference>